<evidence type="ECO:0000313" key="3">
    <source>
        <dbReference type="EMBL" id="CAD2166749.1"/>
    </source>
</evidence>
<keyword evidence="1" id="KW-1133">Transmembrane helix</keyword>
<dbReference type="Proteomes" id="UP000580250">
    <property type="component" value="Unassembled WGS sequence"/>
</dbReference>
<comment type="caution">
    <text evidence="3">The sequence shown here is derived from an EMBL/GenBank/DDBJ whole genome shotgun (WGS) entry which is preliminary data.</text>
</comment>
<dbReference type="EMBL" id="CAJEWN010000120">
    <property type="protein sequence ID" value="CAD2166749.1"/>
    <property type="molecule type" value="Genomic_DNA"/>
</dbReference>
<keyword evidence="1" id="KW-0812">Transmembrane</keyword>
<dbReference type="AlphaFoldDB" id="A0A6V7UY24"/>
<name>A0A6V7UY24_MELEN</name>
<feature type="chain" id="PRO_5028408484" evidence="2">
    <location>
        <begin position="18"/>
        <end position="204"/>
    </location>
</feature>
<accession>A0A6V7UY24</accession>
<keyword evidence="1" id="KW-0472">Membrane</keyword>
<sequence length="204" mass="23625">MLVVVCVLHALLDGGLQHALNKWWWSIFNGCLKTAAGSTMDKMDGLANMLYGGRRCGRFFYKNKGGGWVFLDRSTCCGWLENMLLGGWWTICFWLVGEHASGWLENMLWMVNMLLVGWFRASVVQLQCNSGFVVLNMVGLLCQHFNWPWYEKFLILNKKWQKFKCASAFLSFFVRVFFHLSLSFVFVHSHLNSLFNFSLFSRTG</sequence>
<proteinExistence type="predicted"/>
<organism evidence="3 4">
    <name type="scientific">Meloidogyne enterolobii</name>
    <name type="common">Root-knot nematode worm</name>
    <name type="synonym">Meloidogyne mayaguensis</name>
    <dbReference type="NCBI Taxonomy" id="390850"/>
    <lineage>
        <taxon>Eukaryota</taxon>
        <taxon>Metazoa</taxon>
        <taxon>Ecdysozoa</taxon>
        <taxon>Nematoda</taxon>
        <taxon>Chromadorea</taxon>
        <taxon>Rhabditida</taxon>
        <taxon>Tylenchina</taxon>
        <taxon>Tylenchomorpha</taxon>
        <taxon>Tylenchoidea</taxon>
        <taxon>Meloidogynidae</taxon>
        <taxon>Meloidogyninae</taxon>
        <taxon>Meloidogyne</taxon>
    </lineage>
</organism>
<keyword evidence="2" id="KW-0732">Signal</keyword>
<evidence type="ECO:0000313" key="4">
    <source>
        <dbReference type="Proteomes" id="UP000580250"/>
    </source>
</evidence>
<feature type="transmembrane region" description="Helical" evidence="1">
    <location>
        <begin position="169"/>
        <end position="191"/>
    </location>
</feature>
<reference evidence="3 4" key="1">
    <citation type="submission" date="2020-08" db="EMBL/GenBank/DDBJ databases">
        <authorList>
            <person name="Koutsovoulos G."/>
            <person name="Danchin GJ E."/>
        </authorList>
    </citation>
    <scope>NUCLEOTIDE SEQUENCE [LARGE SCALE GENOMIC DNA]</scope>
</reference>
<evidence type="ECO:0000256" key="2">
    <source>
        <dbReference type="SAM" id="SignalP"/>
    </source>
</evidence>
<gene>
    <name evidence="3" type="ORF">MENT_LOCUS18069</name>
</gene>
<evidence type="ECO:0000256" key="1">
    <source>
        <dbReference type="SAM" id="Phobius"/>
    </source>
</evidence>
<feature type="signal peptide" evidence="2">
    <location>
        <begin position="1"/>
        <end position="17"/>
    </location>
</feature>
<protein>
    <submittedName>
        <fullName evidence="3">Uncharacterized protein</fullName>
    </submittedName>
</protein>